<dbReference type="AlphaFoldDB" id="A0AAE1A195"/>
<name>A0AAE1A195_9GAST</name>
<dbReference type="EMBL" id="JAWDGP010002879">
    <property type="protein sequence ID" value="KAK3779103.1"/>
    <property type="molecule type" value="Genomic_DNA"/>
</dbReference>
<proteinExistence type="predicted"/>
<evidence type="ECO:0000313" key="2">
    <source>
        <dbReference type="EMBL" id="KAK3779103.1"/>
    </source>
</evidence>
<evidence type="ECO:0000313" key="3">
    <source>
        <dbReference type="Proteomes" id="UP001283361"/>
    </source>
</evidence>
<gene>
    <name evidence="2" type="ORF">RRG08_011128</name>
</gene>
<feature type="region of interest" description="Disordered" evidence="1">
    <location>
        <begin position="65"/>
        <end position="86"/>
    </location>
</feature>
<protein>
    <submittedName>
        <fullName evidence="2">Uncharacterized protein</fullName>
    </submittedName>
</protein>
<dbReference type="Proteomes" id="UP001283361">
    <property type="component" value="Unassembled WGS sequence"/>
</dbReference>
<evidence type="ECO:0000256" key="1">
    <source>
        <dbReference type="SAM" id="MobiDB-lite"/>
    </source>
</evidence>
<sequence length="116" mass="12854">MPQRKEANVYTIASGLLGFLVEPLLSRDVKTKKHNKSIWLPLSPPLQQILAPSVAHNATRRRIKQKLGQESNLESPGEESDERVRVGVEQGRPDLRLDQASACVVRCLCIGEATIT</sequence>
<reference evidence="2" key="1">
    <citation type="journal article" date="2023" name="G3 (Bethesda)">
        <title>A reference genome for the long-term kleptoplast-retaining sea slug Elysia crispata morphotype clarki.</title>
        <authorList>
            <person name="Eastman K.E."/>
            <person name="Pendleton A.L."/>
            <person name="Shaikh M.A."/>
            <person name="Suttiyut T."/>
            <person name="Ogas R."/>
            <person name="Tomko P."/>
            <person name="Gavelis G."/>
            <person name="Widhalm J.R."/>
            <person name="Wisecaver J.H."/>
        </authorList>
    </citation>
    <scope>NUCLEOTIDE SEQUENCE</scope>
    <source>
        <strain evidence="2">ECLA1</strain>
    </source>
</reference>
<comment type="caution">
    <text evidence="2">The sequence shown here is derived from an EMBL/GenBank/DDBJ whole genome shotgun (WGS) entry which is preliminary data.</text>
</comment>
<keyword evidence="3" id="KW-1185">Reference proteome</keyword>
<accession>A0AAE1A195</accession>
<organism evidence="2 3">
    <name type="scientific">Elysia crispata</name>
    <name type="common">lettuce slug</name>
    <dbReference type="NCBI Taxonomy" id="231223"/>
    <lineage>
        <taxon>Eukaryota</taxon>
        <taxon>Metazoa</taxon>
        <taxon>Spiralia</taxon>
        <taxon>Lophotrochozoa</taxon>
        <taxon>Mollusca</taxon>
        <taxon>Gastropoda</taxon>
        <taxon>Heterobranchia</taxon>
        <taxon>Euthyneura</taxon>
        <taxon>Panpulmonata</taxon>
        <taxon>Sacoglossa</taxon>
        <taxon>Placobranchoidea</taxon>
        <taxon>Plakobranchidae</taxon>
        <taxon>Elysia</taxon>
    </lineage>
</organism>